<dbReference type="SUPFAM" id="SSF46767">
    <property type="entry name" value="Methylated DNA-protein cysteine methyltransferase, C-terminal domain"/>
    <property type="match status" value="1"/>
</dbReference>
<dbReference type="PANTHER" id="PTHR10815:SF13">
    <property type="entry name" value="METHYLATED-DNA--PROTEIN-CYSTEINE METHYLTRANSFERASE"/>
    <property type="match status" value="1"/>
</dbReference>
<dbReference type="InterPro" id="IPR001497">
    <property type="entry name" value="MethylDNA_cys_MeTrfase_AS"/>
</dbReference>
<dbReference type="InterPro" id="IPR014048">
    <property type="entry name" value="MethylDNA_cys_MeTrfase_DNA-bd"/>
</dbReference>
<evidence type="ECO:0000256" key="1">
    <source>
        <dbReference type="ARBA" id="ARBA00001286"/>
    </source>
</evidence>
<dbReference type="GO" id="GO:0003908">
    <property type="term" value="F:methylated-DNA-[protein]-cysteine S-methyltransferase activity"/>
    <property type="evidence" value="ECO:0007669"/>
    <property type="project" value="UniProtKB-EC"/>
</dbReference>
<dbReference type="GO" id="GO:0032259">
    <property type="term" value="P:methylation"/>
    <property type="evidence" value="ECO:0007669"/>
    <property type="project" value="UniProtKB-KW"/>
</dbReference>
<evidence type="ECO:0000256" key="2">
    <source>
        <dbReference type="ARBA" id="ARBA00008711"/>
    </source>
</evidence>
<sequence length="110" mass="12242">MHNKERTKKVTKPSFNERCYKLLCRVPKGKVTSYGEIAKALGSRAYRAVGNAMKKNPYAPKVPCHRVVRTDGCLGGYAGGIAAKKRLLKKEGILIKSGKILNFAEHLHKF</sequence>
<evidence type="ECO:0000256" key="8">
    <source>
        <dbReference type="ARBA" id="ARBA00049348"/>
    </source>
</evidence>
<keyword evidence="5" id="KW-0808">Transferase</keyword>
<reference evidence="10 11" key="1">
    <citation type="journal article" date="2020" name="Biotechnol. Biofuels">
        <title>New insights from the biogas microbiome by comprehensive genome-resolved metagenomics of nearly 1600 species originating from multiple anaerobic digesters.</title>
        <authorList>
            <person name="Campanaro S."/>
            <person name="Treu L."/>
            <person name="Rodriguez-R L.M."/>
            <person name="Kovalovszki A."/>
            <person name="Ziels R.M."/>
            <person name="Maus I."/>
            <person name="Zhu X."/>
            <person name="Kougias P.G."/>
            <person name="Basile A."/>
            <person name="Luo G."/>
            <person name="Schluter A."/>
            <person name="Konstantinidis K.T."/>
            <person name="Angelidaki I."/>
        </authorList>
    </citation>
    <scope>NUCLEOTIDE SEQUENCE [LARGE SCALE GENOMIC DNA]</scope>
    <source>
        <strain evidence="10">AS27yjCOA_65</strain>
    </source>
</reference>
<keyword evidence="6" id="KW-0227">DNA damage</keyword>
<organism evidence="10 11">
    <name type="scientific">SAR324 cluster bacterium</name>
    <dbReference type="NCBI Taxonomy" id="2024889"/>
    <lineage>
        <taxon>Bacteria</taxon>
        <taxon>Deltaproteobacteria</taxon>
        <taxon>SAR324 cluster</taxon>
    </lineage>
</organism>
<proteinExistence type="inferred from homology"/>
<feature type="domain" description="Methylated-DNA-[protein]-cysteine S-methyltransferase DNA binding" evidence="9">
    <location>
        <begin position="15"/>
        <end position="93"/>
    </location>
</feature>
<dbReference type="EMBL" id="JAAZON010000580">
    <property type="protein sequence ID" value="NMC64008.1"/>
    <property type="molecule type" value="Genomic_DNA"/>
</dbReference>
<evidence type="ECO:0000256" key="3">
    <source>
        <dbReference type="ARBA" id="ARBA00011918"/>
    </source>
</evidence>
<dbReference type="AlphaFoldDB" id="A0A7X9FUA5"/>
<accession>A0A7X9FUA5</accession>
<comment type="caution">
    <text evidence="10">The sequence shown here is derived from an EMBL/GenBank/DDBJ whole genome shotgun (WGS) entry which is preliminary data.</text>
</comment>
<dbReference type="GO" id="GO:0006281">
    <property type="term" value="P:DNA repair"/>
    <property type="evidence" value="ECO:0007669"/>
    <property type="project" value="UniProtKB-KW"/>
</dbReference>
<evidence type="ECO:0000259" key="9">
    <source>
        <dbReference type="Pfam" id="PF01035"/>
    </source>
</evidence>
<keyword evidence="7" id="KW-0234">DNA repair</keyword>
<evidence type="ECO:0000256" key="6">
    <source>
        <dbReference type="ARBA" id="ARBA00022763"/>
    </source>
</evidence>
<evidence type="ECO:0000256" key="5">
    <source>
        <dbReference type="ARBA" id="ARBA00022679"/>
    </source>
</evidence>
<evidence type="ECO:0000313" key="11">
    <source>
        <dbReference type="Proteomes" id="UP000524246"/>
    </source>
</evidence>
<keyword evidence="4" id="KW-0489">Methyltransferase</keyword>
<evidence type="ECO:0000313" key="10">
    <source>
        <dbReference type="EMBL" id="NMC64008.1"/>
    </source>
</evidence>
<dbReference type="Pfam" id="PF01035">
    <property type="entry name" value="DNA_binding_1"/>
    <property type="match status" value="1"/>
</dbReference>
<dbReference type="Proteomes" id="UP000524246">
    <property type="component" value="Unassembled WGS sequence"/>
</dbReference>
<dbReference type="PANTHER" id="PTHR10815">
    <property type="entry name" value="METHYLATED-DNA--PROTEIN-CYSTEINE METHYLTRANSFERASE"/>
    <property type="match status" value="1"/>
</dbReference>
<protein>
    <recommendedName>
        <fullName evidence="3">methylated-DNA--[protein]-cysteine S-methyltransferase</fullName>
        <ecNumber evidence="3">2.1.1.63</ecNumber>
    </recommendedName>
</protein>
<dbReference type="NCBIfam" id="TIGR00589">
    <property type="entry name" value="ogt"/>
    <property type="match status" value="1"/>
</dbReference>
<dbReference type="EC" id="2.1.1.63" evidence="3"/>
<dbReference type="Gene3D" id="1.10.10.10">
    <property type="entry name" value="Winged helix-like DNA-binding domain superfamily/Winged helix DNA-binding domain"/>
    <property type="match status" value="1"/>
</dbReference>
<name>A0A7X9FUA5_9DELT</name>
<evidence type="ECO:0000256" key="4">
    <source>
        <dbReference type="ARBA" id="ARBA00022603"/>
    </source>
</evidence>
<comment type="similarity">
    <text evidence="2">Belongs to the MGMT family.</text>
</comment>
<dbReference type="FunFam" id="1.10.10.10:FF:000214">
    <property type="entry name" value="Methylated-DNA--protein-cysteine methyltransferase"/>
    <property type="match status" value="1"/>
</dbReference>
<comment type="catalytic activity">
    <reaction evidence="1">
        <text>a 4-O-methyl-thymidine in DNA + L-cysteinyl-[protein] = a thymidine in DNA + S-methyl-L-cysteinyl-[protein]</text>
        <dbReference type="Rhea" id="RHEA:53428"/>
        <dbReference type="Rhea" id="RHEA-COMP:10131"/>
        <dbReference type="Rhea" id="RHEA-COMP:10132"/>
        <dbReference type="Rhea" id="RHEA-COMP:13555"/>
        <dbReference type="Rhea" id="RHEA-COMP:13556"/>
        <dbReference type="ChEBI" id="CHEBI:29950"/>
        <dbReference type="ChEBI" id="CHEBI:82612"/>
        <dbReference type="ChEBI" id="CHEBI:137386"/>
        <dbReference type="ChEBI" id="CHEBI:137387"/>
        <dbReference type="EC" id="2.1.1.63"/>
    </reaction>
</comment>
<evidence type="ECO:0000256" key="7">
    <source>
        <dbReference type="ARBA" id="ARBA00023204"/>
    </source>
</evidence>
<dbReference type="InterPro" id="IPR036217">
    <property type="entry name" value="MethylDNA_cys_MeTrfase_DNAb"/>
</dbReference>
<dbReference type="InterPro" id="IPR036388">
    <property type="entry name" value="WH-like_DNA-bd_sf"/>
</dbReference>
<dbReference type="PROSITE" id="PS00374">
    <property type="entry name" value="MGMT"/>
    <property type="match status" value="1"/>
</dbReference>
<dbReference type="CDD" id="cd06445">
    <property type="entry name" value="ATase"/>
    <property type="match status" value="1"/>
</dbReference>
<gene>
    <name evidence="10" type="ORF">GYA55_12665</name>
</gene>
<comment type="catalytic activity">
    <reaction evidence="8">
        <text>a 6-O-methyl-2'-deoxyguanosine in DNA + L-cysteinyl-[protein] = S-methyl-L-cysteinyl-[protein] + a 2'-deoxyguanosine in DNA</text>
        <dbReference type="Rhea" id="RHEA:24000"/>
        <dbReference type="Rhea" id="RHEA-COMP:10131"/>
        <dbReference type="Rhea" id="RHEA-COMP:10132"/>
        <dbReference type="Rhea" id="RHEA-COMP:11367"/>
        <dbReference type="Rhea" id="RHEA-COMP:11368"/>
        <dbReference type="ChEBI" id="CHEBI:29950"/>
        <dbReference type="ChEBI" id="CHEBI:82612"/>
        <dbReference type="ChEBI" id="CHEBI:85445"/>
        <dbReference type="ChEBI" id="CHEBI:85448"/>
        <dbReference type="EC" id="2.1.1.63"/>
    </reaction>
</comment>